<evidence type="ECO:0000313" key="3">
    <source>
        <dbReference type="Proteomes" id="UP000054564"/>
    </source>
</evidence>
<protein>
    <submittedName>
        <fullName evidence="2">Uncharacterized protein</fullName>
    </submittedName>
</protein>
<evidence type="ECO:0000313" key="2">
    <source>
        <dbReference type="EMBL" id="KNE97948.1"/>
    </source>
</evidence>
<dbReference type="SUPFAM" id="SSF53098">
    <property type="entry name" value="Ribonuclease H-like"/>
    <property type="match status" value="1"/>
</dbReference>
<dbReference type="PANTHER" id="PTHR46169">
    <property type="entry name" value="DNA REPLICATION-RELATED ELEMENT FACTOR, ISOFORM A"/>
    <property type="match status" value="1"/>
</dbReference>
<dbReference type="GO" id="GO:0005634">
    <property type="term" value="C:nucleus"/>
    <property type="evidence" value="ECO:0007669"/>
    <property type="project" value="TreeGrafter"/>
</dbReference>
<dbReference type="PANTHER" id="PTHR46169:SF15">
    <property type="entry name" value="INNER CENTROMERE PROTEIN A-LIKE ISOFORM X1-RELATED"/>
    <property type="match status" value="1"/>
</dbReference>
<feature type="region of interest" description="Disordered" evidence="1">
    <location>
        <begin position="220"/>
        <end position="273"/>
    </location>
</feature>
<evidence type="ECO:0000256" key="1">
    <source>
        <dbReference type="SAM" id="MobiDB-lite"/>
    </source>
</evidence>
<keyword evidence="3" id="KW-1185">Reference proteome</keyword>
<dbReference type="AlphaFoldDB" id="A0A0L0VFA4"/>
<reference evidence="3" key="1">
    <citation type="submission" date="2014-03" db="EMBL/GenBank/DDBJ databases">
        <title>The Genome Sequence of Puccinia striiformis f. sp. tritici PST-78.</title>
        <authorList>
            <consortium name="The Broad Institute Genome Sequencing Platform"/>
            <person name="Cuomo C."/>
            <person name="Hulbert S."/>
            <person name="Chen X."/>
            <person name="Walker B."/>
            <person name="Young S.K."/>
            <person name="Zeng Q."/>
            <person name="Gargeya S."/>
            <person name="Fitzgerald M."/>
            <person name="Haas B."/>
            <person name="Abouelleil A."/>
            <person name="Alvarado L."/>
            <person name="Arachchi H.M."/>
            <person name="Berlin A.M."/>
            <person name="Chapman S.B."/>
            <person name="Goldberg J."/>
            <person name="Griggs A."/>
            <person name="Gujja S."/>
            <person name="Hansen M."/>
            <person name="Howarth C."/>
            <person name="Imamovic A."/>
            <person name="Larimer J."/>
            <person name="McCowan C."/>
            <person name="Montmayeur A."/>
            <person name="Murphy C."/>
            <person name="Neiman D."/>
            <person name="Pearson M."/>
            <person name="Priest M."/>
            <person name="Roberts A."/>
            <person name="Saif S."/>
            <person name="Shea T."/>
            <person name="Sisk P."/>
            <person name="Sykes S."/>
            <person name="Wortman J."/>
            <person name="Nusbaum C."/>
            <person name="Birren B."/>
        </authorList>
    </citation>
    <scope>NUCLEOTIDE SEQUENCE [LARGE SCALE GENOMIC DNA]</scope>
    <source>
        <strain evidence="3">race PST-78</strain>
    </source>
</reference>
<gene>
    <name evidence="2" type="ORF">PSTG_08821</name>
</gene>
<organism evidence="2 3">
    <name type="scientific">Puccinia striiformis f. sp. tritici PST-78</name>
    <dbReference type="NCBI Taxonomy" id="1165861"/>
    <lineage>
        <taxon>Eukaryota</taxon>
        <taxon>Fungi</taxon>
        <taxon>Dikarya</taxon>
        <taxon>Basidiomycota</taxon>
        <taxon>Pucciniomycotina</taxon>
        <taxon>Pucciniomycetes</taxon>
        <taxon>Pucciniales</taxon>
        <taxon>Pucciniaceae</taxon>
        <taxon>Puccinia</taxon>
    </lineage>
</organism>
<accession>A0A0L0VFA4</accession>
<dbReference type="InterPro" id="IPR052717">
    <property type="entry name" value="Vacuolar_transposase_reg"/>
</dbReference>
<dbReference type="OrthoDB" id="3259198at2759"/>
<name>A0A0L0VFA4_9BASI</name>
<dbReference type="InterPro" id="IPR012337">
    <property type="entry name" value="RNaseH-like_sf"/>
</dbReference>
<sequence length="546" mass="60840">MGCSQHALNLACKKNSVAYDSYVTPELSDQLDKYKCRVIAWPCKICGSHLNRPAYETSCGNHLAHISRCQSKQQRASGSKTLACVEVTGTPDLDPHKVSQQCALWCAQTASPFTALQQSSHLWILHPTILKQLPTRKMVSKAIQMLYTTHKGVMYLGVDVWQSPNGFDIMDVMPLNFVQLNESHTSEYLACLVKYIVEKFGLENRIPNLVVKAILQRFRPPKKQTSSAPDDNDGDSNDKKAHHLISNDSASEFKSKEDLVGQPKGHNGKLEAKEELTLDDIHNLEEEDDEDIYTTFCAIATKLRKSPNSKAKFVNVCGETKCNMPHNIECDVPTRWNSTYKQMEQTLSLSNGLLFRIDKNKQYGTPQNGNLVQANMHLAQGLLELLEPFYECTLEVIAMVLHPSFKDEYFKLAKWPKDWIKEAISLTRGMYDVWYGPKKSMAMAKSPATGPPKPLTGVLAGLGAAAIARSAKAMSDPIDIWLSGGLALKEGAPVNALKWWVDQKRGGNTHHGLLQMALNVMCDEGKRAETAQQTQGGGECLWFVEE</sequence>
<proteinExistence type="predicted"/>
<dbReference type="GO" id="GO:0006357">
    <property type="term" value="P:regulation of transcription by RNA polymerase II"/>
    <property type="evidence" value="ECO:0007669"/>
    <property type="project" value="TreeGrafter"/>
</dbReference>
<comment type="caution">
    <text evidence="2">The sequence shown here is derived from an EMBL/GenBank/DDBJ whole genome shotgun (WGS) entry which is preliminary data.</text>
</comment>
<dbReference type="EMBL" id="AJIL01000062">
    <property type="protein sequence ID" value="KNE97948.1"/>
    <property type="molecule type" value="Genomic_DNA"/>
</dbReference>
<dbReference type="Proteomes" id="UP000054564">
    <property type="component" value="Unassembled WGS sequence"/>
</dbReference>